<dbReference type="EMBL" id="CP076749">
    <property type="protein sequence ID" value="QWW21911.1"/>
    <property type="molecule type" value="Genomic_DNA"/>
</dbReference>
<dbReference type="SUPFAM" id="SSF52047">
    <property type="entry name" value="RNI-like"/>
    <property type="match status" value="1"/>
</dbReference>
<dbReference type="SUPFAM" id="SSF143447">
    <property type="entry name" value="AMMECR1-like"/>
    <property type="match status" value="1"/>
</dbReference>
<dbReference type="PANTHER" id="PTHR13016:SF0">
    <property type="entry name" value="AMME SYNDROME CANDIDATE GENE 1 PROTEIN"/>
    <property type="match status" value="1"/>
</dbReference>
<sequence length="601" mass="68690">METFCLLPPELQALTLYFSENEALDRLFELSSLLRDGPVDSPYLMLQHQALWAKYYRTNLVMSNSEEFQKFSLEELEYLVENDLIISPSEITVVLFDFTDYTNSVSFLYTMFRKYFPQLKRFTRNFSVQLLLVESVPVENTLLKSLFEPLCSSEYNVNWFTIKYHPGMGKKARDPGSLRFQPKELLQPGNEIAITNLQLHLFNSTHLLKHLVDESGCFYCSNLKSLDLSFNNITDHILETLRLPASLEHLNLSNNSLKIVTNRTFKFHHLNNLKSLNLSNNNIMKLELHDHQSTEHDSHYALEQINLAGNLLTGYRCLSECNLFREVRYIDLSKNLIENLTPFPFSAVMIDVSGNYFALHGHQMVGVFPRGLRKLCVSAAMPTDQCYGEFARFLISEAELWNLVELQICGRRLSPQKKPIGLDHYLLATKSTTSDFPASAPMFITWNKDDDLRGCIGTFSPLNTEKGVAKYALVSAFEDPRFPPITAKELPQLSVSVTLLDKFEKISAPLDWTVGKHGLKVYFEISGKRYSGTFLPNVAPEQGWDAEDTLWNLARKAHYGNLKRGDTVAFYERGLAEGWLELTTYEGLKAEASYDEYQSAA</sequence>
<feature type="domain" description="AMMECR1" evidence="1">
    <location>
        <begin position="398"/>
        <end position="586"/>
    </location>
</feature>
<dbReference type="InterPro" id="IPR002733">
    <property type="entry name" value="AMMECR1_domain"/>
</dbReference>
<name>A0A8F2VY31_CANAR</name>
<accession>A0A8F2VY31</accession>
<proteinExistence type="predicted"/>
<dbReference type="InterPro" id="IPR036071">
    <property type="entry name" value="AMMECR1_dom_sf"/>
</dbReference>
<reference evidence="2" key="1">
    <citation type="submission" date="2021-06" db="EMBL/GenBank/DDBJ databases">
        <title>Candida auris outbreak in lebanese hospital.</title>
        <authorList>
            <person name="Finianos M."/>
        </authorList>
    </citation>
    <scope>NUCLEOTIDE SEQUENCE</scope>
    <source>
        <strain evidence="2">CA7LBN</strain>
    </source>
</reference>
<organism evidence="2">
    <name type="scientific">Candidozyma auris</name>
    <name type="common">Yeast</name>
    <name type="synonym">Candida auris</name>
    <dbReference type="NCBI Taxonomy" id="498019"/>
    <lineage>
        <taxon>Eukaryota</taxon>
        <taxon>Fungi</taxon>
        <taxon>Dikarya</taxon>
        <taxon>Ascomycota</taxon>
        <taxon>Saccharomycotina</taxon>
        <taxon>Pichiomycetes</taxon>
        <taxon>Metschnikowiaceae</taxon>
        <taxon>Candidozyma</taxon>
    </lineage>
</organism>
<dbReference type="InterPro" id="IPR023473">
    <property type="entry name" value="AMMECR1"/>
</dbReference>
<dbReference type="PROSITE" id="PS51112">
    <property type="entry name" value="AMMECR1"/>
    <property type="match status" value="1"/>
</dbReference>
<evidence type="ECO:0000313" key="2">
    <source>
        <dbReference type="EMBL" id="QWW21911.1"/>
    </source>
</evidence>
<dbReference type="PANTHER" id="PTHR13016">
    <property type="entry name" value="AMMECR1 HOMOLOG"/>
    <property type="match status" value="1"/>
</dbReference>
<dbReference type="Gene3D" id="3.30.700.20">
    <property type="entry name" value="Hypothetical protein ph0010, domain 1"/>
    <property type="match status" value="1"/>
</dbReference>
<dbReference type="Pfam" id="PF13855">
    <property type="entry name" value="LRR_8"/>
    <property type="match status" value="1"/>
</dbReference>
<protein>
    <recommendedName>
        <fullName evidence="1">AMMECR1 domain-containing protein</fullName>
    </recommendedName>
</protein>
<dbReference type="AlphaFoldDB" id="A0A8F2VY31"/>
<dbReference type="Gene3D" id="3.80.10.10">
    <property type="entry name" value="Ribonuclease Inhibitor"/>
    <property type="match status" value="1"/>
</dbReference>
<gene>
    <name evidence="2" type="ORF">CA7LBN_000657</name>
</gene>
<dbReference type="InterPro" id="IPR027485">
    <property type="entry name" value="AMMECR1_N"/>
</dbReference>
<dbReference type="PROSITE" id="PS51450">
    <property type="entry name" value="LRR"/>
    <property type="match status" value="2"/>
</dbReference>
<dbReference type="Pfam" id="PF01871">
    <property type="entry name" value="AMMECR1"/>
    <property type="match status" value="1"/>
</dbReference>
<dbReference type="NCBIfam" id="TIGR00296">
    <property type="entry name" value="TIGR00296 family protein"/>
    <property type="match status" value="1"/>
</dbReference>
<evidence type="ECO:0000259" key="1">
    <source>
        <dbReference type="PROSITE" id="PS51112"/>
    </source>
</evidence>
<dbReference type="InterPro" id="IPR032675">
    <property type="entry name" value="LRR_dom_sf"/>
</dbReference>
<dbReference type="Proteomes" id="UP000825438">
    <property type="component" value="Chromosome I"/>
</dbReference>
<dbReference type="InterPro" id="IPR001611">
    <property type="entry name" value="Leu-rich_rpt"/>
</dbReference>